<evidence type="ECO:0000256" key="1">
    <source>
        <dbReference type="SAM" id="SignalP"/>
    </source>
</evidence>
<keyword evidence="3" id="KW-1185">Reference proteome</keyword>
<dbReference type="EMBL" id="CP031417">
    <property type="protein sequence ID" value="AXK82201.1"/>
    <property type="molecule type" value="Genomic_DNA"/>
</dbReference>
<feature type="signal peptide" evidence="1">
    <location>
        <begin position="1"/>
        <end position="20"/>
    </location>
</feature>
<keyword evidence="1" id="KW-0732">Signal</keyword>
<evidence type="ECO:0000313" key="3">
    <source>
        <dbReference type="Proteomes" id="UP000254889"/>
    </source>
</evidence>
<dbReference type="AlphaFoldDB" id="A0A345ZZ54"/>
<name>A0A345ZZ54_9HYPH</name>
<evidence type="ECO:0000313" key="2">
    <source>
        <dbReference type="EMBL" id="AXK82201.1"/>
    </source>
</evidence>
<sequence length="152" mass="15598">MNRITVATIFGLAAAVPAGAAGVYLSKPADTAPCFAAPTGAFRITDKAADYTVRVEAADADPSLRLQLVDDPAVADFVLVDDDAPACPSGVPLKSVRVDPAATAPDLTVALSREPAAKKIYVKSARFSDQQAAALFAVTSGARAVTARALIR</sequence>
<accession>A0A345ZZ54</accession>
<dbReference type="RefSeq" id="WP_115692580.1">
    <property type="nucleotide sequence ID" value="NZ_CP031417.1"/>
</dbReference>
<proteinExistence type="predicted"/>
<feature type="chain" id="PRO_5016707607" evidence="1">
    <location>
        <begin position="21"/>
        <end position="152"/>
    </location>
</feature>
<dbReference type="Proteomes" id="UP000254889">
    <property type="component" value="Chromosome"/>
</dbReference>
<gene>
    <name evidence="2" type="ORF">DW352_17715</name>
</gene>
<organism evidence="2 3">
    <name type="scientific">Pseudolabrys taiwanensis</name>
    <dbReference type="NCBI Taxonomy" id="331696"/>
    <lineage>
        <taxon>Bacteria</taxon>
        <taxon>Pseudomonadati</taxon>
        <taxon>Pseudomonadota</taxon>
        <taxon>Alphaproteobacteria</taxon>
        <taxon>Hyphomicrobiales</taxon>
        <taxon>Xanthobacteraceae</taxon>
        <taxon>Pseudolabrys</taxon>
    </lineage>
</organism>
<protein>
    <submittedName>
        <fullName evidence="2">Uncharacterized protein</fullName>
    </submittedName>
</protein>
<reference evidence="2 3" key="1">
    <citation type="submission" date="2018-07" db="EMBL/GenBank/DDBJ databases">
        <authorList>
            <person name="Quirk P.G."/>
            <person name="Krulwich T.A."/>
        </authorList>
    </citation>
    <scope>NUCLEOTIDE SEQUENCE [LARGE SCALE GENOMIC DNA]</scope>
    <source>
        <strain evidence="2 3">CC-BB4</strain>
    </source>
</reference>
<dbReference type="KEGG" id="ptaw:DW352_17715"/>